<gene>
    <name evidence="1" type="ORF">SAMN05660826_01944</name>
</gene>
<reference evidence="2" key="1">
    <citation type="submission" date="2016-11" db="EMBL/GenBank/DDBJ databases">
        <authorList>
            <person name="Varghese N."/>
            <person name="Submissions S."/>
        </authorList>
    </citation>
    <scope>NUCLEOTIDE SEQUENCE [LARGE SCALE GENOMIC DNA]</scope>
    <source>
        <strain evidence="2">DSM 18802</strain>
    </source>
</reference>
<protein>
    <submittedName>
        <fullName evidence="1">Uncharacterized protein</fullName>
    </submittedName>
</protein>
<name>A0A1M7LKI8_9FIRM</name>
<accession>A0A1M7LKI8</accession>
<dbReference type="Proteomes" id="UP000184375">
    <property type="component" value="Unassembled WGS sequence"/>
</dbReference>
<dbReference type="AlphaFoldDB" id="A0A1M7LKI8"/>
<dbReference type="EMBL" id="FRCR01000012">
    <property type="protein sequence ID" value="SHM78165.1"/>
    <property type="molecule type" value="Genomic_DNA"/>
</dbReference>
<evidence type="ECO:0000313" key="2">
    <source>
        <dbReference type="Proteomes" id="UP000184375"/>
    </source>
</evidence>
<proteinExistence type="predicted"/>
<dbReference type="RefSeq" id="WP_159431520.1">
    <property type="nucleotide sequence ID" value="NZ_FRCR01000012.1"/>
</dbReference>
<sequence length="51" mass="6242">MIEGDILYCEDIVDFLRKLTDSEKKYFCQKDMAEIYADLIKEIMWVDIYRK</sequence>
<organism evidence="1 2">
    <name type="scientific">Caldanaerovirga acetigignens</name>
    <dbReference type="NCBI Taxonomy" id="447595"/>
    <lineage>
        <taxon>Bacteria</taxon>
        <taxon>Bacillati</taxon>
        <taxon>Bacillota</taxon>
        <taxon>Clostridia</taxon>
        <taxon>Thermosediminibacterales</taxon>
        <taxon>Thermosediminibacteraceae</taxon>
        <taxon>Caldanaerovirga</taxon>
    </lineage>
</organism>
<dbReference type="OrthoDB" id="9891441at2"/>
<evidence type="ECO:0000313" key="1">
    <source>
        <dbReference type="EMBL" id="SHM78165.1"/>
    </source>
</evidence>
<keyword evidence="2" id="KW-1185">Reference proteome</keyword>